<protein>
    <submittedName>
        <fullName evidence="3">Uncharacterized protein</fullName>
    </submittedName>
</protein>
<dbReference type="Proteomes" id="UP000654075">
    <property type="component" value="Unassembled WGS sequence"/>
</dbReference>
<feature type="compositionally biased region" description="Basic and acidic residues" evidence="1">
    <location>
        <begin position="339"/>
        <end position="349"/>
    </location>
</feature>
<feature type="compositionally biased region" description="Acidic residues" evidence="1">
    <location>
        <begin position="68"/>
        <end position="79"/>
    </location>
</feature>
<evidence type="ECO:0000256" key="2">
    <source>
        <dbReference type="SAM" id="Phobius"/>
    </source>
</evidence>
<feature type="region of interest" description="Disordered" evidence="1">
    <location>
        <begin position="339"/>
        <end position="359"/>
    </location>
</feature>
<keyword evidence="4" id="KW-1185">Reference proteome</keyword>
<name>A0A813I0P7_POLGL</name>
<feature type="region of interest" description="Disordered" evidence="1">
    <location>
        <begin position="253"/>
        <end position="315"/>
    </location>
</feature>
<feature type="compositionally biased region" description="Gly residues" evidence="1">
    <location>
        <begin position="253"/>
        <end position="262"/>
    </location>
</feature>
<accession>A0A813I0P7</accession>
<keyword evidence="2" id="KW-1133">Transmembrane helix</keyword>
<feature type="transmembrane region" description="Helical" evidence="2">
    <location>
        <begin position="24"/>
        <end position="52"/>
    </location>
</feature>
<reference evidence="3" key="1">
    <citation type="submission" date="2021-02" db="EMBL/GenBank/DDBJ databases">
        <authorList>
            <person name="Dougan E. K."/>
            <person name="Rhodes N."/>
            <person name="Thang M."/>
            <person name="Chan C."/>
        </authorList>
    </citation>
    <scope>NUCLEOTIDE SEQUENCE</scope>
</reference>
<keyword evidence="2" id="KW-0812">Transmembrane</keyword>
<proteinExistence type="predicted"/>
<comment type="caution">
    <text evidence="3">The sequence shown here is derived from an EMBL/GenBank/DDBJ whole genome shotgun (WGS) entry which is preliminary data.</text>
</comment>
<feature type="compositionally biased region" description="Basic and acidic residues" evidence="1">
    <location>
        <begin position="150"/>
        <end position="164"/>
    </location>
</feature>
<evidence type="ECO:0000313" key="4">
    <source>
        <dbReference type="Proteomes" id="UP000654075"/>
    </source>
</evidence>
<dbReference type="AlphaFoldDB" id="A0A813I0P7"/>
<evidence type="ECO:0000313" key="3">
    <source>
        <dbReference type="EMBL" id="CAE8643336.1"/>
    </source>
</evidence>
<feature type="compositionally biased region" description="Polar residues" evidence="1">
    <location>
        <begin position="205"/>
        <end position="219"/>
    </location>
</feature>
<feature type="compositionally biased region" description="Basic and acidic residues" evidence="1">
    <location>
        <begin position="86"/>
        <end position="106"/>
    </location>
</feature>
<feature type="compositionally biased region" description="Basic and acidic residues" evidence="1">
    <location>
        <begin position="122"/>
        <end position="131"/>
    </location>
</feature>
<sequence length="359" mass="38363">MSAASLQDALRGFLGKAEHNGSRWFLVAIGVVILLRLRLILFAAALPVMAYWHYSNQQQEAAAKEEAPGDDGDEADQAEEYPPRAGHRDDYDDDRPEPGRRPSVPKEEEEGDPYDDAFWSQDKQDAGEPRRTAPWRSAETSSSTAARPSTDFKKNLRPDDHLDLGFDDLDSALDSRKPDLGFSWDGGRDELDDLLGGGDLGGSRSRPSTGLGNNRSGTDSMLDELAGLGSRGRGGMDDFDFLGGGGGGDMDFFSGGFGGGGKGKGKGKSKASQQMQQVRAGNSEPAKRAAPKKTRPACDCTSAVKGPTSDKGGEDVIDVPLQRAQSAAKAALKLLDKHGIPGRLLRDKATTSPQHRGVH</sequence>
<feature type="compositionally biased region" description="Polar residues" evidence="1">
    <location>
        <begin position="271"/>
        <end position="280"/>
    </location>
</feature>
<feature type="compositionally biased region" description="Low complexity" evidence="1">
    <location>
        <begin position="137"/>
        <end position="149"/>
    </location>
</feature>
<gene>
    <name evidence="3" type="ORF">PGLA1383_LOCUS57682</name>
</gene>
<keyword evidence="2" id="KW-0472">Membrane</keyword>
<dbReference type="EMBL" id="CAJNNV010033336">
    <property type="protein sequence ID" value="CAE8643336.1"/>
    <property type="molecule type" value="Genomic_DNA"/>
</dbReference>
<feature type="region of interest" description="Disordered" evidence="1">
    <location>
        <begin position="61"/>
        <end position="237"/>
    </location>
</feature>
<organism evidence="3 4">
    <name type="scientific">Polarella glacialis</name>
    <name type="common">Dinoflagellate</name>
    <dbReference type="NCBI Taxonomy" id="89957"/>
    <lineage>
        <taxon>Eukaryota</taxon>
        <taxon>Sar</taxon>
        <taxon>Alveolata</taxon>
        <taxon>Dinophyceae</taxon>
        <taxon>Suessiales</taxon>
        <taxon>Suessiaceae</taxon>
        <taxon>Polarella</taxon>
    </lineage>
</organism>
<feature type="compositionally biased region" description="Polar residues" evidence="1">
    <location>
        <begin position="350"/>
        <end position="359"/>
    </location>
</feature>
<evidence type="ECO:0000256" key="1">
    <source>
        <dbReference type="SAM" id="MobiDB-lite"/>
    </source>
</evidence>